<dbReference type="HOGENOM" id="CLU_026673_20_1_1"/>
<gene>
    <name evidence="8" type="primary">Mo01689</name>
    <name evidence="8" type="ORF">E5Q_01689</name>
</gene>
<dbReference type="EMBL" id="BABT02000054">
    <property type="protein sequence ID" value="GAA95034.1"/>
    <property type="molecule type" value="Genomic_DNA"/>
</dbReference>
<dbReference type="InterPro" id="IPR013154">
    <property type="entry name" value="ADH-like_N"/>
</dbReference>
<dbReference type="Gene3D" id="3.40.50.720">
    <property type="entry name" value="NAD(P)-binding Rossmann-like Domain"/>
    <property type="match status" value="1"/>
</dbReference>
<dbReference type="InterPro" id="IPR020843">
    <property type="entry name" value="ER"/>
</dbReference>
<keyword evidence="6" id="KW-0520">NAD</keyword>
<dbReference type="RefSeq" id="XP_014564750.1">
    <property type="nucleotide sequence ID" value="XM_014709264.1"/>
</dbReference>
<dbReference type="AlphaFoldDB" id="G7DWT7"/>
<evidence type="ECO:0000256" key="4">
    <source>
        <dbReference type="ARBA" id="ARBA00022833"/>
    </source>
</evidence>
<evidence type="ECO:0000313" key="9">
    <source>
        <dbReference type="Proteomes" id="UP000009131"/>
    </source>
</evidence>
<evidence type="ECO:0000313" key="8">
    <source>
        <dbReference type="EMBL" id="GAA95034.1"/>
    </source>
</evidence>
<dbReference type="InterPro" id="IPR036291">
    <property type="entry name" value="NAD(P)-bd_dom_sf"/>
</dbReference>
<dbReference type="SUPFAM" id="SSF51735">
    <property type="entry name" value="NAD(P)-binding Rossmann-fold domains"/>
    <property type="match status" value="1"/>
</dbReference>
<dbReference type="GO" id="GO:0046872">
    <property type="term" value="F:metal ion binding"/>
    <property type="evidence" value="ECO:0007669"/>
    <property type="project" value="UniProtKB-KW"/>
</dbReference>
<dbReference type="SUPFAM" id="SSF50129">
    <property type="entry name" value="GroES-like"/>
    <property type="match status" value="1"/>
</dbReference>
<sequence>MSEHSVSGLPKTYKAAQVKSKGAKFELIDVELNLPERGQVLVKVLACGVCHSDMTTKFEAIPGILPRVPGHEIIGDIVAIHESEDHWKLNDRVGSGWFGGSDGSCKQCRQGSPINCPKLAINGVTRDGGYAQYVTLRREAVVSVPKEMDPAEAAPLTCAGITTYNSMRNMGARPGDLVAIQGIGGLGSLAIGFARAMGFSTVALSSSSAKKDLATKLGAHHYLDSSAESQADALQKLGGAKLIVCTAPSQEVINTLLPALQPGGTLLLLAILPSVTLPAQQMVAKRLTVRGWPSGSPPDCEDCINFAQVEGVKPMIERYSLDDVEAAFERMSSNKARFRAVLIPDHNMSAKTDPAVQRGCEGREI</sequence>
<dbReference type="InterPro" id="IPR011032">
    <property type="entry name" value="GroES-like_sf"/>
</dbReference>
<dbReference type="FunCoup" id="G7DWT7">
    <property type="interactions" value="236"/>
</dbReference>
<accession>G7DWT7</accession>
<comment type="cofactor">
    <cofactor evidence="1">
        <name>Zn(2+)</name>
        <dbReference type="ChEBI" id="CHEBI:29105"/>
    </cofactor>
</comment>
<evidence type="ECO:0000256" key="2">
    <source>
        <dbReference type="ARBA" id="ARBA00008072"/>
    </source>
</evidence>
<proteinExistence type="inferred from homology"/>
<dbReference type="Pfam" id="PF08240">
    <property type="entry name" value="ADH_N"/>
    <property type="match status" value="1"/>
</dbReference>
<dbReference type="eggNOG" id="KOG0023">
    <property type="taxonomic scope" value="Eukaryota"/>
</dbReference>
<keyword evidence="5" id="KW-0560">Oxidoreductase</keyword>
<dbReference type="OMA" id="KKDFAFQ"/>
<dbReference type="PANTHER" id="PTHR42940">
    <property type="entry name" value="ALCOHOL DEHYDROGENASE 1-RELATED"/>
    <property type="match status" value="1"/>
</dbReference>
<dbReference type="OrthoDB" id="5363962at2759"/>
<keyword evidence="9" id="KW-1185">Reference proteome</keyword>
<dbReference type="SMART" id="SM00829">
    <property type="entry name" value="PKS_ER"/>
    <property type="match status" value="1"/>
</dbReference>
<evidence type="ECO:0000256" key="6">
    <source>
        <dbReference type="ARBA" id="ARBA00023027"/>
    </source>
</evidence>
<organism evidence="8 9">
    <name type="scientific">Mixia osmundae (strain CBS 9802 / IAM 14324 / JCM 22182 / KY 12970)</name>
    <dbReference type="NCBI Taxonomy" id="764103"/>
    <lineage>
        <taxon>Eukaryota</taxon>
        <taxon>Fungi</taxon>
        <taxon>Dikarya</taxon>
        <taxon>Basidiomycota</taxon>
        <taxon>Pucciniomycotina</taxon>
        <taxon>Mixiomycetes</taxon>
        <taxon>Mixiales</taxon>
        <taxon>Mixiaceae</taxon>
        <taxon>Mixia</taxon>
    </lineage>
</organism>
<keyword evidence="3" id="KW-0479">Metal-binding</keyword>
<feature type="domain" description="Enoyl reductase (ER)" evidence="7">
    <location>
        <begin position="22"/>
        <end position="342"/>
    </location>
</feature>
<dbReference type="FunFam" id="3.40.50.720:FF:000039">
    <property type="entry name" value="Alcohol dehydrogenase AdhP"/>
    <property type="match status" value="1"/>
</dbReference>
<protein>
    <recommendedName>
        <fullName evidence="7">Enoyl reductase (ER) domain-containing protein</fullName>
    </recommendedName>
</protein>
<evidence type="ECO:0000259" key="7">
    <source>
        <dbReference type="SMART" id="SM00829"/>
    </source>
</evidence>
<dbReference type="GO" id="GO:0005737">
    <property type="term" value="C:cytoplasm"/>
    <property type="evidence" value="ECO:0007669"/>
    <property type="project" value="TreeGrafter"/>
</dbReference>
<dbReference type="Gene3D" id="3.90.180.10">
    <property type="entry name" value="Medium-chain alcohol dehydrogenases, catalytic domain"/>
    <property type="match status" value="1"/>
</dbReference>
<reference evidence="8 9" key="1">
    <citation type="journal article" date="2011" name="J. Gen. Appl. Microbiol.">
        <title>Draft genome sequencing of the enigmatic basidiomycete Mixia osmundae.</title>
        <authorList>
            <person name="Nishida H."/>
            <person name="Nagatsuka Y."/>
            <person name="Sugiyama J."/>
        </authorList>
    </citation>
    <scope>NUCLEOTIDE SEQUENCE [LARGE SCALE GENOMIC DNA]</scope>
    <source>
        <strain evidence="9">CBS 9802 / IAM 14324 / JCM 22182 / KY 12970</strain>
    </source>
</reference>
<comment type="similarity">
    <text evidence="2">Belongs to the zinc-containing alcohol dehydrogenase family.</text>
</comment>
<dbReference type="CDD" id="cd08296">
    <property type="entry name" value="CAD_like"/>
    <property type="match status" value="1"/>
</dbReference>
<dbReference type="Pfam" id="PF00107">
    <property type="entry name" value="ADH_zinc_N"/>
    <property type="match status" value="1"/>
</dbReference>
<dbReference type="InterPro" id="IPR013149">
    <property type="entry name" value="ADH-like_C"/>
</dbReference>
<name>G7DWT7_MIXOS</name>
<reference evidence="8 9" key="2">
    <citation type="journal article" date="2012" name="Open Biol.">
        <title>Characteristics of nucleosomes and linker DNA regions on the genome of the basidiomycete Mixia osmundae revealed by mono- and dinucleosome mapping.</title>
        <authorList>
            <person name="Nishida H."/>
            <person name="Kondo S."/>
            <person name="Matsumoto T."/>
            <person name="Suzuki Y."/>
            <person name="Yoshikawa H."/>
            <person name="Taylor T.D."/>
            <person name="Sugiyama J."/>
        </authorList>
    </citation>
    <scope>NUCLEOTIDE SEQUENCE [LARGE SCALE GENOMIC DNA]</scope>
    <source>
        <strain evidence="9">CBS 9802 / IAM 14324 / JCM 22182 / KY 12970</strain>
    </source>
</reference>
<evidence type="ECO:0000256" key="1">
    <source>
        <dbReference type="ARBA" id="ARBA00001947"/>
    </source>
</evidence>
<comment type="caution">
    <text evidence="8">The sequence shown here is derived from an EMBL/GenBank/DDBJ whole genome shotgun (WGS) entry which is preliminary data.</text>
</comment>
<dbReference type="Proteomes" id="UP000009131">
    <property type="component" value="Unassembled WGS sequence"/>
</dbReference>
<evidence type="ECO:0000256" key="3">
    <source>
        <dbReference type="ARBA" id="ARBA00022723"/>
    </source>
</evidence>
<dbReference type="PANTHER" id="PTHR42940:SF7">
    <property type="entry name" value="ALCOHOL DEHYDROGENASE-LIKE N-TERMINAL DOMAIN-CONTAINING PROTEIN"/>
    <property type="match status" value="1"/>
</dbReference>
<dbReference type="InParanoid" id="G7DWT7"/>
<dbReference type="STRING" id="764103.G7DWT7"/>
<evidence type="ECO:0000256" key="5">
    <source>
        <dbReference type="ARBA" id="ARBA00023002"/>
    </source>
</evidence>
<keyword evidence="4" id="KW-0862">Zinc</keyword>
<dbReference type="GO" id="GO:0004022">
    <property type="term" value="F:alcohol dehydrogenase (NAD+) activity"/>
    <property type="evidence" value="ECO:0007669"/>
    <property type="project" value="TreeGrafter"/>
</dbReference>
<dbReference type="RefSeq" id="XP_014566720.1">
    <property type="nucleotide sequence ID" value="XM_014711234.1"/>
</dbReference>